<accession>A0A931MMF3</accession>
<dbReference type="InterPro" id="IPR038731">
    <property type="entry name" value="RgtA/B/C-like"/>
</dbReference>
<dbReference type="GO" id="GO:0016763">
    <property type="term" value="F:pentosyltransferase activity"/>
    <property type="evidence" value="ECO:0007669"/>
    <property type="project" value="TreeGrafter"/>
</dbReference>
<name>A0A931MMF3_9SPHN</name>
<feature type="transmembrane region" description="Helical" evidence="8">
    <location>
        <begin position="411"/>
        <end position="434"/>
    </location>
</feature>
<evidence type="ECO:0000256" key="5">
    <source>
        <dbReference type="ARBA" id="ARBA00022692"/>
    </source>
</evidence>
<keyword evidence="3" id="KW-0328">Glycosyltransferase</keyword>
<keyword evidence="2" id="KW-1003">Cell membrane</keyword>
<organism evidence="10 11">
    <name type="scientific">Novosphingobium aureum</name>
    <dbReference type="NCBI Taxonomy" id="2792964"/>
    <lineage>
        <taxon>Bacteria</taxon>
        <taxon>Pseudomonadati</taxon>
        <taxon>Pseudomonadota</taxon>
        <taxon>Alphaproteobacteria</taxon>
        <taxon>Sphingomonadales</taxon>
        <taxon>Sphingomonadaceae</taxon>
        <taxon>Novosphingobium</taxon>
    </lineage>
</organism>
<dbReference type="RefSeq" id="WP_197167225.1">
    <property type="nucleotide sequence ID" value="NZ_JADZGI010000008.1"/>
</dbReference>
<dbReference type="InterPro" id="IPR050297">
    <property type="entry name" value="LipidA_mod_glycosyltrf_83"/>
</dbReference>
<keyword evidence="11" id="KW-1185">Reference proteome</keyword>
<feature type="domain" description="Glycosyltransferase RgtA/B/C/D-like" evidence="9">
    <location>
        <begin position="82"/>
        <end position="238"/>
    </location>
</feature>
<evidence type="ECO:0000313" key="10">
    <source>
        <dbReference type="EMBL" id="MBH0115072.1"/>
    </source>
</evidence>
<keyword evidence="5 8" id="KW-0812">Transmembrane</keyword>
<feature type="transmembrane region" description="Helical" evidence="8">
    <location>
        <begin position="220"/>
        <end position="240"/>
    </location>
</feature>
<dbReference type="AlphaFoldDB" id="A0A931MMF3"/>
<feature type="transmembrane region" description="Helical" evidence="8">
    <location>
        <begin position="101"/>
        <end position="122"/>
    </location>
</feature>
<evidence type="ECO:0000256" key="6">
    <source>
        <dbReference type="ARBA" id="ARBA00022989"/>
    </source>
</evidence>
<keyword evidence="4" id="KW-0808">Transferase</keyword>
<dbReference type="Pfam" id="PF13231">
    <property type="entry name" value="PMT_2"/>
    <property type="match status" value="1"/>
</dbReference>
<keyword evidence="7 8" id="KW-0472">Membrane</keyword>
<dbReference type="Proteomes" id="UP000617634">
    <property type="component" value="Unassembled WGS sequence"/>
</dbReference>
<evidence type="ECO:0000256" key="3">
    <source>
        <dbReference type="ARBA" id="ARBA00022676"/>
    </source>
</evidence>
<feature type="transmembrane region" description="Helical" evidence="8">
    <location>
        <begin position="178"/>
        <end position="208"/>
    </location>
</feature>
<proteinExistence type="predicted"/>
<keyword evidence="6 8" id="KW-1133">Transmembrane helix</keyword>
<evidence type="ECO:0000256" key="1">
    <source>
        <dbReference type="ARBA" id="ARBA00004651"/>
    </source>
</evidence>
<feature type="transmembrane region" description="Helical" evidence="8">
    <location>
        <begin position="28"/>
        <end position="48"/>
    </location>
</feature>
<sequence length="444" mass="49366">MSAEVIRFPTPPSRMALRLEWFAQDRSVLLAIWALYLVLRVAVLFVPVEPTSDALWYDMRAIALSSGQGYLDNAGEPTAFWPPGWPMALSLIYAQFGVSKVALGLFNLLSALLTGALTLALGRRIFGNEAAARMGLLLLAVYPNAIGYVPLALTEVFYTLLLMTGCWILVIRDKRLQLVTAGVILGFATLVKAQTLVVIPLVFAIDWLRMRGVWSRLPRLLGEGLLVLGVALLTVLPWTIRNHEVLGEWVLVSTNGGYTLLTGNHDAASGDYSPEGPAVESLIQRTDLDEVARDHEARRLGWQWIADNPGRFLALAPKKLARLWLPDGEAEWAYQAGTPGYEDVAPLFRAVRYLNQAYYGALMLAFAAAFVVMLIRRQRDGQRWPGWWLLPYAIAAFPSAIAVVFSGQSRFHYPVMPFVCMTVGWLAVAGWQAWSERRLGPRLR</sequence>
<evidence type="ECO:0000256" key="2">
    <source>
        <dbReference type="ARBA" id="ARBA00022475"/>
    </source>
</evidence>
<evidence type="ECO:0000313" key="11">
    <source>
        <dbReference type="Proteomes" id="UP000617634"/>
    </source>
</evidence>
<comment type="caution">
    <text evidence="10">The sequence shown here is derived from an EMBL/GenBank/DDBJ whole genome shotgun (WGS) entry which is preliminary data.</text>
</comment>
<dbReference type="PANTHER" id="PTHR33908">
    <property type="entry name" value="MANNOSYLTRANSFERASE YKCB-RELATED"/>
    <property type="match status" value="1"/>
</dbReference>
<evidence type="ECO:0000256" key="7">
    <source>
        <dbReference type="ARBA" id="ARBA00023136"/>
    </source>
</evidence>
<evidence type="ECO:0000259" key="9">
    <source>
        <dbReference type="Pfam" id="PF13231"/>
    </source>
</evidence>
<feature type="transmembrane region" description="Helical" evidence="8">
    <location>
        <begin position="387"/>
        <end position="405"/>
    </location>
</feature>
<evidence type="ECO:0000256" key="4">
    <source>
        <dbReference type="ARBA" id="ARBA00022679"/>
    </source>
</evidence>
<reference evidence="10" key="1">
    <citation type="submission" date="2020-11" db="EMBL/GenBank/DDBJ databases">
        <title>Novosphingobium aureum sp. nov., a marine bacterium isolated from sediment of a salt flat.</title>
        <authorList>
            <person name="Yoo Y."/>
            <person name="Kim J.-J."/>
        </authorList>
    </citation>
    <scope>NUCLEOTIDE SEQUENCE</scope>
    <source>
        <strain evidence="10">YJ-S2-02</strain>
    </source>
</reference>
<feature type="transmembrane region" description="Helical" evidence="8">
    <location>
        <begin position="357"/>
        <end position="375"/>
    </location>
</feature>
<gene>
    <name evidence="10" type="ORF">I5E68_19185</name>
</gene>
<dbReference type="EMBL" id="JADZGI010000008">
    <property type="protein sequence ID" value="MBH0115072.1"/>
    <property type="molecule type" value="Genomic_DNA"/>
</dbReference>
<evidence type="ECO:0000256" key="8">
    <source>
        <dbReference type="SAM" id="Phobius"/>
    </source>
</evidence>
<dbReference type="GO" id="GO:0009103">
    <property type="term" value="P:lipopolysaccharide biosynthetic process"/>
    <property type="evidence" value="ECO:0007669"/>
    <property type="project" value="UniProtKB-ARBA"/>
</dbReference>
<protein>
    <submittedName>
        <fullName evidence="10">Glycosyltransferase family 39 protein</fullName>
    </submittedName>
</protein>
<dbReference type="PANTHER" id="PTHR33908:SF11">
    <property type="entry name" value="MEMBRANE PROTEIN"/>
    <property type="match status" value="1"/>
</dbReference>
<dbReference type="GO" id="GO:0005886">
    <property type="term" value="C:plasma membrane"/>
    <property type="evidence" value="ECO:0007669"/>
    <property type="project" value="UniProtKB-SubCell"/>
</dbReference>
<comment type="subcellular location">
    <subcellularLocation>
        <location evidence="1">Cell membrane</location>
        <topology evidence="1">Multi-pass membrane protein</topology>
    </subcellularLocation>
</comment>